<comment type="function">
    <text evidence="7">Catalyzes the specific phosphorylation of the 3-hydroxyl group of shikimic acid using ATP as a cosubstrate.</text>
</comment>
<evidence type="ECO:0000256" key="3">
    <source>
        <dbReference type="ARBA" id="ARBA00022741"/>
    </source>
</evidence>
<keyword evidence="5 7" id="KW-0067">ATP-binding</keyword>
<feature type="binding site" evidence="7">
    <location>
        <position position="79"/>
    </location>
    <ligand>
        <name>substrate</name>
    </ligand>
</feature>
<comment type="caution">
    <text evidence="7">Lacks conserved residue(s) required for the propagation of feature annotation.</text>
</comment>
<comment type="subunit">
    <text evidence="7">Monomer.</text>
</comment>
<dbReference type="PANTHER" id="PTHR21087">
    <property type="entry name" value="SHIKIMATE KINASE"/>
    <property type="match status" value="1"/>
</dbReference>
<dbReference type="InterPro" id="IPR031322">
    <property type="entry name" value="Shikimate/glucono_kinase"/>
</dbReference>
<keyword evidence="7" id="KW-0963">Cytoplasm</keyword>
<feature type="binding site" evidence="7">
    <location>
        <position position="32"/>
    </location>
    <ligand>
        <name>substrate</name>
    </ligand>
</feature>
<dbReference type="EC" id="2.7.1.71" evidence="7"/>
<comment type="similarity">
    <text evidence="7">Belongs to the shikimate kinase family.</text>
</comment>
<comment type="cofactor">
    <cofactor evidence="7">
        <name>Mg(2+)</name>
        <dbReference type="ChEBI" id="CHEBI:18420"/>
    </cofactor>
    <text evidence="7">Binds 1 Mg(2+) ion per subunit.</text>
</comment>
<dbReference type="InterPro" id="IPR000623">
    <property type="entry name" value="Shikimate_kinase/TSH1"/>
</dbReference>
<keyword evidence="2 7" id="KW-0808">Transferase</keyword>
<keyword evidence="7" id="KW-0479">Metal-binding</keyword>
<dbReference type="InterPro" id="IPR027417">
    <property type="entry name" value="P-loop_NTPase"/>
</dbReference>
<evidence type="ECO:0000256" key="5">
    <source>
        <dbReference type="ARBA" id="ARBA00022840"/>
    </source>
</evidence>
<dbReference type="GO" id="GO:0016301">
    <property type="term" value="F:kinase activity"/>
    <property type="evidence" value="ECO:0007669"/>
    <property type="project" value="UniProtKB-KW"/>
</dbReference>
<keyword evidence="7" id="KW-0460">Magnesium</keyword>
<reference evidence="8 9" key="1">
    <citation type="submission" date="2020-12" db="EMBL/GenBank/DDBJ databases">
        <title>Aureibaculum luteum sp. nov. and Aureibaculum flavum sp. nov., novel members of the family Flavobacteriaceae isolated from Antarctic intertidal sediments.</title>
        <authorList>
            <person name="He X."/>
            <person name="Zhang X."/>
        </authorList>
    </citation>
    <scope>NUCLEOTIDE SEQUENCE [LARGE SCALE GENOMIC DNA]</scope>
    <source>
        <strain evidence="8 9">A20</strain>
    </source>
</reference>
<dbReference type="Gene3D" id="3.40.50.300">
    <property type="entry name" value="P-loop containing nucleotide triphosphate hydrolases"/>
    <property type="match status" value="1"/>
</dbReference>
<evidence type="ECO:0000256" key="4">
    <source>
        <dbReference type="ARBA" id="ARBA00022777"/>
    </source>
</evidence>
<evidence type="ECO:0000256" key="7">
    <source>
        <dbReference type="HAMAP-Rule" id="MF_00109"/>
    </source>
</evidence>
<feature type="binding site" evidence="7">
    <location>
        <begin position="10"/>
        <end position="15"/>
    </location>
    <ligand>
        <name>ATP</name>
        <dbReference type="ChEBI" id="CHEBI:30616"/>
    </ligand>
</feature>
<name>A0ABS0WL47_9FLAO</name>
<keyword evidence="1 7" id="KW-0028">Amino-acid biosynthesis</keyword>
<gene>
    <name evidence="7" type="primary">aroK</name>
    <name evidence="8" type="ORF">JBL43_00465</name>
</gene>
<dbReference type="HAMAP" id="MF_00109">
    <property type="entry name" value="Shikimate_kinase"/>
    <property type="match status" value="1"/>
</dbReference>
<evidence type="ECO:0000256" key="6">
    <source>
        <dbReference type="ARBA" id="ARBA00023141"/>
    </source>
</evidence>
<organism evidence="8 9">
    <name type="scientific">Aureibaculum flavum</name>
    <dbReference type="NCBI Taxonomy" id="2795986"/>
    <lineage>
        <taxon>Bacteria</taxon>
        <taxon>Pseudomonadati</taxon>
        <taxon>Bacteroidota</taxon>
        <taxon>Flavobacteriia</taxon>
        <taxon>Flavobacteriales</taxon>
        <taxon>Flavobacteriaceae</taxon>
        <taxon>Aureibaculum</taxon>
    </lineage>
</organism>
<comment type="subcellular location">
    <subcellularLocation>
        <location evidence="7">Cytoplasm</location>
    </subcellularLocation>
</comment>
<dbReference type="PRINTS" id="PR01100">
    <property type="entry name" value="SHIKIMTKNASE"/>
</dbReference>
<dbReference type="SUPFAM" id="SSF52540">
    <property type="entry name" value="P-loop containing nucleoside triphosphate hydrolases"/>
    <property type="match status" value="1"/>
</dbReference>
<proteinExistence type="inferred from homology"/>
<evidence type="ECO:0000313" key="9">
    <source>
        <dbReference type="Proteomes" id="UP000623301"/>
    </source>
</evidence>
<comment type="pathway">
    <text evidence="7">Metabolic intermediate biosynthesis; chorismate biosynthesis; chorismate from D-erythrose 4-phosphate and phosphoenolpyruvate: step 5/7.</text>
</comment>
<accession>A0ABS0WL47</accession>
<keyword evidence="6 7" id="KW-0057">Aromatic amino acid biosynthesis</keyword>
<feature type="binding site" evidence="7">
    <location>
        <position position="56"/>
    </location>
    <ligand>
        <name>substrate</name>
    </ligand>
</feature>
<dbReference type="CDD" id="cd00464">
    <property type="entry name" value="SK"/>
    <property type="match status" value="1"/>
</dbReference>
<dbReference type="PANTHER" id="PTHR21087:SF16">
    <property type="entry name" value="SHIKIMATE KINASE 1, CHLOROPLASTIC"/>
    <property type="match status" value="1"/>
</dbReference>
<comment type="catalytic activity">
    <reaction evidence="7">
        <text>shikimate + ATP = 3-phosphoshikimate + ADP + H(+)</text>
        <dbReference type="Rhea" id="RHEA:13121"/>
        <dbReference type="ChEBI" id="CHEBI:15378"/>
        <dbReference type="ChEBI" id="CHEBI:30616"/>
        <dbReference type="ChEBI" id="CHEBI:36208"/>
        <dbReference type="ChEBI" id="CHEBI:145989"/>
        <dbReference type="ChEBI" id="CHEBI:456216"/>
        <dbReference type="EC" id="2.7.1.71"/>
    </reaction>
</comment>
<evidence type="ECO:0000256" key="2">
    <source>
        <dbReference type="ARBA" id="ARBA00022679"/>
    </source>
</evidence>
<keyword evidence="9" id="KW-1185">Reference proteome</keyword>
<keyword evidence="4 7" id="KW-0418">Kinase</keyword>
<keyword evidence="3 7" id="KW-0547">Nucleotide-binding</keyword>
<comment type="caution">
    <text evidence="8">The sequence shown here is derived from an EMBL/GenBank/DDBJ whole genome shotgun (WGS) entry which is preliminary data.</text>
</comment>
<feature type="binding site" evidence="7">
    <location>
        <position position="14"/>
    </location>
    <ligand>
        <name>Mg(2+)</name>
        <dbReference type="ChEBI" id="CHEBI:18420"/>
    </ligand>
</feature>
<dbReference type="EMBL" id="JAEHFJ010000001">
    <property type="protein sequence ID" value="MBJ2172690.1"/>
    <property type="molecule type" value="Genomic_DNA"/>
</dbReference>
<feature type="binding site" evidence="7">
    <location>
        <position position="142"/>
    </location>
    <ligand>
        <name>substrate</name>
    </ligand>
</feature>
<sequence length="179" mass="20480">MKLVFIGYMASGKSSIGRIIAKKVQIPFIDLDDFIEKKENLSIVELFKTKGEIYFRKKETQFLEELLKNEESFVLALGGGTPCYGKNIDLVNEFSTSVYLKSSLQNTYNILSKAENKESRPLISAIPNEKLKEFIAKHLFERTAYYQQAQHAVLIDNKGMDEIAEEILIRLDDPALKKH</sequence>
<dbReference type="Pfam" id="PF01202">
    <property type="entry name" value="SKI"/>
    <property type="match status" value="1"/>
</dbReference>
<dbReference type="RefSeq" id="WP_198839539.1">
    <property type="nucleotide sequence ID" value="NZ_JAEHFJ010000001.1"/>
</dbReference>
<protein>
    <recommendedName>
        <fullName evidence="7">Shikimate kinase</fullName>
        <shortName evidence="7">SK</shortName>
        <ecNumber evidence="7">2.7.1.71</ecNumber>
    </recommendedName>
</protein>
<dbReference type="Proteomes" id="UP000623301">
    <property type="component" value="Unassembled WGS sequence"/>
</dbReference>
<evidence type="ECO:0000313" key="8">
    <source>
        <dbReference type="EMBL" id="MBJ2172690.1"/>
    </source>
</evidence>
<feature type="binding site" evidence="7">
    <location>
        <position position="120"/>
    </location>
    <ligand>
        <name>ATP</name>
        <dbReference type="ChEBI" id="CHEBI:30616"/>
    </ligand>
</feature>
<evidence type="ECO:0000256" key="1">
    <source>
        <dbReference type="ARBA" id="ARBA00022605"/>
    </source>
</evidence>